<dbReference type="AlphaFoldDB" id="A0A1T5H8T9"/>
<dbReference type="GO" id="GO:1990904">
    <property type="term" value="C:ribonucleoprotein complex"/>
    <property type="evidence" value="ECO:0007669"/>
    <property type="project" value="UniProtKB-KW"/>
</dbReference>
<sequence>MTYFLIFCLIKLFFAVRFQKPIQRTLYFISMLIINIKDNESIDRALKRYKKKFERTGTMRQLRARTAFEKPSVRRRFEVLRAVYKEKTYGHLED</sequence>
<accession>A0A1T5H8T9</accession>
<dbReference type="PRINTS" id="PR00976">
    <property type="entry name" value="RIBOSOMALS21"/>
</dbReference>
<dbReference type="InterPro" id="IPR038380">
    <property type="entry name" value="Ribosomal_bS21_sf"/>
</dbReference>
<evidence type="ECO:0000313" key="7">
    <source>
        <dbReference type="EMBL" id="SKC17054.1"/>
    </source>
</evidence>
<dbReference type="InterPro" id="IPR001911">
    <property type="entry name" value="Ribosomal_bS21"/>
</dbReference>
<dbReference type="Proteomes" id="UP000190897">
    <property type="component" value="Unassembled WGS sequence"/>
</dbReference>
<evidence type="ECO:0000256" key="6">
    <source>
        <dbReference type="RuleBase" id="RU000667"/>
    </source>
</evidence>
<dbReference type="GO" id="GO:0003735">
    <property type="term" value="F:structural constituent of ribosome"/>
    <property type="evidence" value="ECO:0007669"/>
    <property type="project" value="InterPro"/>
</dbReference>
<protein>
    <recommendedName>
        <fullName evidence="4 5">Small ribosomal subunit protein bS21</fullName>
    </recommendedName>
</protein>
<evidence type="ECO:0000256" key="5">
    <source>
        <dbReference type="HAMAP-Rule" id="MF_00358"/>
    </source>
</evidence>
<name>A0A1T5H8T9_9BACT</name>
<dbReference type="GO" id="GO:0006412">
    <property type="term" value="P:translation"/>
    <property type="evidence" value="ECO:0007669"/>
    <property type="project" value="UniProtKB-UniRule"/>
</dbReference>
<evidence type="ECO:0000256" key="2">
    <source>
        <dbReference type="ARBA" id="ARBA00022980"/>
    </source>
</evidence>
<dbReference type="HAMAP" id="MF_00358">
    <property type="entry name" value="Ribosomal_bS21"/>
    <property type="match status" value="1"/>
</dbReference>
<evidence type="ECO:0000256" key="1">
    <source>
        <dbReference type="ARBA" id="ARBA00006640"/>
    </source>
</evidence>
<proteinExistence type="inferred from homology"/>
<dbReference type="EMBL" id="FUZA01000009">
    <property type="protein sequence ID" value="SKC17054.1"/>
    <property type="molecule type" value="Genomic_DNA"/>
</dbReference>
<dbReference type="NCBIfam" id="TIGR00030">
    <property type="entry name" value="S21p"/>
    <property type="match status" value="1"/>
</dbReference>
<keyword evidence="8" id="KW-1185">Reference proteome</keyword>
<keyword evidence="3 5" id="KW-0687">Ribonucleoprotein</keyword>
<reference evidence="8" key="1">
    <citation type="submission" date="2017-02" db="EMBL/GenBank/DDBJ databases">
        <authorList>
            <person name="Varghese N."/>
            <person name="Submissions S."/>
        </authorList>
    </citation>
    <scope>NUCLEOTIDE SEQUENCE [LARGE SCALE GENOMIC DNA]</scope>
    <source>
        <strain evidence="8">DSM 22270</strain>
    </source>
</reference>
<organism evidence="7 8">
    <name type="scientific">Dyadobacter psychrophilus</name>
    <dbReference type="NCBI Taxonomy" id="651661"/>
    <lineage>
        <taxon>Bacteria</taxon>
        <taxon>Pseudomonadati</taxon>
        <taxon>Bacteroidota</taxon>
        <taxon>Cytophagia</taxon>
        <taxon>Cytophagales</taxon>
        <taxon>Spirosomataceae</taxon>
        <taxon>Dyadobacter</taxon>
    </lineage>
</organism>
<dbReference type="STRING" id="651661.SAMN05660293_05104"/>
<dbReference type="Pfam" id="PF01165">
    <property type="entry name" value="Ribosomal_S21"/>
    <property type="match status" value="1"/>
</dbReference>
<dbReference type="GO" id="GO:0005840">
    <property type="term" value="C:ribosome"/>
    <property type="evidence" value="ECO:0007669"/>
    <property type="project" value="UniProtKB-KW"/>
</dbReference>
<gene>
    <name evidence="5" type="primary">rpsU</name>
    <name evidence="7" type="ORF">SAMN05660293_05104</name>
</gene>
<evidence type="ECO:0000313" key="8">
    <source>
        <dbReference type="Proteomes" id="UP000190897"/>
    </source>
</evidence>
<dbReference type="Gene3D" id="1.20.5.1150">
    <property type="entry name" value="Ribosomal protein S8"/>
    <property type="match status" value="1"/>
</dbReference>
<keyword evidence="2 5" id="KW-0689">Ribosomal protein</keyword>
<evidence type="ECO:0000256" key="3">
    <source>
        <dbReference type="ARBA" id="ARBA00023274"/>
    </source>
</evidence>
<evidence type="ECO:0000256" key="4">
    <source>
        <dbReference type="ARBA" id="ARBA00035135"/>
    </source>
</evidence>
<comment type="similarity">
    <text evidence="1 5 6">Belongs to the bacterial ribosomal protein bS21 family.</text>
</comment>